<evidence type="ECO:0000313" key="8">
    <source>
        <dbReference type="Proteomes" id="UP000533017"/>
    </source>
</evidence>
<comment type="caution">
    <text evidence="7">The sequence shown here is derived from an EMBL/GenBank/DDBJ whole genome shotgun (WGS) entry which is preliminary data.</text>
</comment>
<keyword evidence="8" id="KW-1185">Reference proteome</keyword>
<comment type="subcellular location">
    <subcellularLocation>
        <location evidence="1">Membrane</location>
        <topology evidence="1">Multi-pass membrane protein</topology>
    </subcellularLocation>
</comment>
<evidence type="ECO:0000313" key="7">
    <source>
        <dbReference type="EMBL" id="NYH83913.1"/>
    </source>
</evidence>
<feature type="compositionally biased region" description="Pro residues" evidence="5">
    <location>
        <begin position="13"/>
        <end position="40"/>
    </location>
</feature>
<feature type="transmembrane region" description="Helical" evidence="6">
    <location>
        <begin position="69"/>
        <end position="93"/>
    </location>
</feature>
<evidence type="ECO:0000256" key="4">
    <source>
        <dbReference type="ARBA" id="ARBA00023136"/>
    </source>
</evidence>
<dbReference type="Pfam" id="PF09685">
    <property type="entry name" value="MamF_MmsF"/>
    <property type="match status" value="1"/>
</dbReference>
<feature type="transmembrane region" description="Helical" evidence="6">
    <location>
        <begin position="137"/>
        <end position="154"/>
    </location>
</feature>
<evidence type="ECO:0000256" key="6">
    <source>
        <dbReference type="SAM" id="Phobius"/>
    </source>
</evidence>
<protein>
    <submittedName>
        <fullName evidence="7">Tic20 family protein</fullName>
    </submittedName>
</protein>
<dbReference type="InterPro" id="IPR019109">
    <property type="entry name" value="MamF_MmsF"/>
</dbReference>
<evidence type="ECO:0000256" key="3">
    <source>
        <dbReference type="ARBA" id="ARBA00022989"/>
    </source>
</evidence>
<evidence type="ECO:0000256" key="1">
    <source>
        <dbReference type="ARBA" id="ARBA00004141"/>
    </source>
</evidence>
<keyword evidence="3 6" id="KW-1133">Transmembrane helix</keyword>
<organism evidence="7 8">
    <name type="scientific">Actinopolymorpha cephalotaxi</name>
    <dbReference type="NCBI Taxonomy" id="504797"/>
    <lineage>
        <taxon>Bacteria</taxon>
        <taxon>Bacillati</taxon>
        <taxon>Actinomycetota</taxon>
        <taxon>Actinomycetes</taxon>
        <taxon>Propionibacteriales</taxon>
        <taxon>Actinopolymorphaceae</taxon>
        <taxon>Actinopolymorpha</taxon>
    </lineage>
</organism>
<keyword evidence="4 6" id="KW-0472">Membrane</keyword>
<accession>A0ABX2S2V3</accession>
<keyword evidence="2 6" id="KW-0812">Transmembrane</keyword>
<evidence type="ECO:0000256" key="2">
    <source>
        <dbReference type="ARBA" id="ARBA00022692"/>
    </source>
</evidence>
<dbReference type="EMBL" id="JACBZA010000001">
    <property type="protein sequence ID" value="NYH83913.1"/>
    <property type="molecule type" value="Genomic_DNA"/>
</dbReference>
<gene>
    <name evidence="7" type="ORF">FHR37_002764</name>
</gene>
<evidence type="ECO:0000256" key="5">
    <source>
        <dbReference type="SAM" id="MobiDB-lite"/>
    </source>
</evidence>
<dbReference type="Proteomes" id="UP000533017">
    <property type="component" value="Unassembled WGS sequence"/>
</dbReference>
<feature type="compositionally biased region" description="Polar residues" evidence="5">
    <location>
        <begin position="43"/>
        <end position="54"/>
    </location>
</feature>
<reference evidence="7 8" key="1">
    <citation type="submission" date="2020-07" db="EMBL/GenBank/DDBJ databases">
        <title>Sequencing the genomes of 1000 actinobacteria strains.</title>
        <authorList>
            <person name="Klenk H.-P."/>
        </authorList>
    </citation>
    <scope>NUCLEOTIDE SEQUENCE [LARGE SCALE GENOMIC DNA]</scope>
    <source>
        <strain evidence="7 8">DSM 45117</strain>
    </source>
</reference>
<name>A0ABX2S2V3_9ACTN</name>
<proteinExistence type="predicted"/>
<feature type="region of interest" description="Disordered" evidence="5">
    <location>
        <begin position="1"/>
        <end position="58"/>
    </location>
</feature>
<sequence length="170" mass="18151">MSQQHEEPRPGNGTPPPSPEPGRSPYPPPESGTTRPPTPEPGATSSPSPEQPTAGSGVMTVEDERNWAFGAHLGSFVAAYVALGFLCPLIVLLAKGKDSAYVRYHAVESLNFQLTTLLAAAIAGLLVFVVIGLVLLPFIGIAYVVLVILASVAARRGEWYRYPVNIRFVK</sequence>
<dbReference type="RefSeq" id="WP_237768769.1">
    <property type="nucleotide sequence ID" value="NZ_FOOI01000006.1"/>
</dbReference>